<name>I3UBA5_ADVKW</name>
<keyword evidence="2" id="KW-1185">Reference proteome</keyword>
<dbReference type="EMBL" id="CP003555">
    <property type="protein sequence ID" value="AFK62293.1"/>
    <property type="molecule type" value="Genomic_DNA"/>
</dbReference>
<dbReference type="KEGG" id="aka:TKWG_10055"/>
<dbReference type="GO" id="GO:0016874">
    <property type="term" value="F:ligase activity"/>
    <property type="evidence" value="ECO:0007669"/>
    <property type="project" value="UniProtKB-KW"/>
</dbReference>
<protein>
    <submittedName>
        <fullName evidence="1">Acetate/CoA ligase</fullName>
    </submittedName>
</protein>
<gene>
    <name evidence="1" type="ordered locus">TKWG_10055</name>
</gene>
<dbReference type="HOGENOM" id="CLU_2566206_0_0_4"/>
<dbReference type="AlphaFoldDB" id="I3UBA5"/>
<sequence length="81" mass="9092">MSTSIESVLVENRVFPPNDDFVRNAVVSGMDAYKALYKEAEDDFEASGNARQPNICAGSGHSPRFWMRRERHFISGLPMAN</sequence>
<organism evidence="1 2">
    <name type="scientific">Advenella kashmirensis (strain DSM 17095 / LMG 22695 / WT001)</name>
    <name type="common">Tetrathiobacter kashmirensis</name>
    <dbReference type="NCBI Taxonomy" id="1036672"/>
    <lineage>
        <taxon>Bacteria</taxon>
        <taxon>Pseudomonadati</taxon>
        <taxon>Pseudomonadota</taxon>
        <taxon>Betaproteobacteria</taxon>
        <taxon>Burkholderiales</taxon>
        <taxon>Alcaligenaceae</taxon>
    </lineage>
</organism>
<evidence type="ECO:0000313" key="2">
    <source>
        <dbReference type="Proteomes" id="UP000005267"/>
    </source>
</evidence>
<dbReference type="Proteomes" id="UP000005267">
    <property type="component" value="Chromosome"/>
</dbReference>
<reference evidence="1 2" key="1">
    <citation type="journal article" date="2011" name="J. Bacteriol.">
        <title>Whole-genome shotgun sequencing of the sulfur-oxidizing chemoautotroph Tetrathiobacter kashmirensis.</title>
        <authorList>
            <person name="Ghosh W."/>
            <person name="George A."/>
            <person name="Agarwal A."/>
            <person name="Raj P."/>
            <person name="Alam M."/>
            <person name="Pyne P."/>
            <person name="Das Gupta S.K."/>
        </authorList>
    </citation>
    <scope>NUCLEOTIDE SEQUENCE [LARGE SCALE GENOMIC DNA]</scope>
    <source>
        <strain evidence="1 2">WT001</strain>
    </source>
</reference>
<proteinExistence type="predicted"/>
<accession>I3UBA5</accession>
<reference evidence="2" key="2">
    <citation type="journal article" date="2013" name="PLoS ONE">
        <title>Genome implosion elicits host-confinement in Alcaligenaceae: evidence from the comparative genomics of Tetrathiobacter kashmirensis, a pathogen in the making.</title>
        <authorList>
            <person name="Ghosh W."/>
            <person name="Alam M."/>
            <person name="Roy C."/>
            <person name="Pyne P."/>
            <person name="George A."/>
            <person name="Chakraborty R."/>
            <person name="Majumder S."/>
            <person name="Agarwal A."/>
            <person name="Chakraborty S."/>
            <person name="Majumdar S."/>
            <person name="Gupta S.K."/>
        </authorList>
    </citation>
    <scope>NUCLEOTIDE SEQUENCE [LARGE SCALE GENOMIC DNA]</scope>
    <source>
        <strain evidence="2">WT001</strain>
    </source>
</reference>
<evidence type="ECO:0000313" key="1">
    <source>
        <dbReference type="EMBL" id="AFK62293.1"/>
    </source>
</evidence>
<dbReference type="STRING" id="1036672.TKWG_10055"/>
<keyword evidence="1" id="KW-0436">Ligase</keyword>